<dbReference type="SMART" id="SM00336">
    <property type="entry name" value="BBOX"/>
    <property type="match status" value="1"/>
</dbReference>
<dbReference type="InterPro" id="IPR001841">
    <property type="entry name" value="Znf_RING"/>
</dbReference>
<dbReference type="Pfam" id="PF13445">
    <property type="entry name" value="zf-RING_UBOX"/>
    <property type="match status" value="1"/>
</dbReference>
<evidence type="ECO:0000313" key="9">
    <source>
        <dbReference type="Proteomes" id="UP000515152"/>
    </source>
</evidence>
<evidence type="ECO:0000313" key="10">
    <source>
        <dbReference type="RefSeq" id="XP_042565636.1"/>
    </source>
</evidence>
<proteinExistence type="predicted"/>
<keyword evidence="9" id="KW-1185">Reference proteome</keyword>
<dbReference type="PROSITE" id="PS50188">
    <property type="entry name" value="B302_SPRY"/>
    <property type="match status" value="1"/>
</dbReference>
<feature type="coiled-coil region" evidence="5">
    <location>
        <begin position="190"/>
        <end position="228"/>
    </location>
</feature>
<dbReference type="InterPro" id="IPR003877">
    <property type="entry name" value="SPRY_dom"/>
</dbReference>
<dbReference type="PANTHER" id="PTHR24103">
    <property type="entry name" value="E3 UBIQUITIN-PROTEIN LIGASE TRIM"/>
    <property type="match status" value="1"/>
</dbReference>
<dbReference type="PROSITE" id="PS50089">
    <property type="entry name" value="ZF_RING_2"/>
    <property type="match status" value="1"/>
</dbReference>
<dbReference type="Pfam" id="PF13765">
    <property type="entry name" value="PRY"/>
    <property type="match status" value="1"/>
</dbReference>
<name>A0A8M1KNK1_CLUHA</name>
<dbReference type="CDD" id="cd12893">
    <property type="entry name" value="SPRY_PRY_TRIM35"/>
    <property type="match status" value="1"/>
</dbReference>
<dbReference type="SMART" id="SM00184">
    <property type="entry name" value="RING"/>
    <property type="match status" value="1"/>
</dbReference>
<feature type="domain" description="B box-type" evidence="7">
    <location>
        <begin position="80"/>
        <end position="121"/>
    </location>
</feature>
<dbReference type="InterPro" id="IPR017907">
    <property type="entry name" value="Znf_RING_CS"/>
</dbReference>
<evidence type="ECO:0000259" key="7">
    <source>
        <dbReference type="PROSITE" id="PS50119"/>
    </source>
</evidence>
<dbReference type="InterPro" id="IPR000315">
    <property type="entry name" value="Znf_B-box"/>
</dbReference>
<feature type="domain" description="B30.2/SPRY" evidence="8">
    <location>
        <begin position="268"/>
        <end position="461"/>
    </location>
</feature>
<evidence type="ECO:0000256" key="3">
    <source>
        <dbReference type="ARBA" id="ARBA00022833"/>
    </source>
</evidence>
<dbReference type="SMART" id="SM00589">
    <property type="entry name" value="PRY"/>
    <property type="match status" value="1"/>
</dbReference>
<evidence type="ECO:0000256" key="1">
    <source>
        <dbReference type="ARBA" id="ARBA00022723"/>
    </source>
</evidence>
<feature type="domain" description="RING-type" evidence="6">
    <location>
        <begin position="13"/>
        <end position="53"/>
    </location>
</feature>
<dbReference type="InterPro" id="IPR006574">
    <property type="entry name" value="PRY"/>
</dbReference>
<dbReference type="KEGG" id="char:105895272"/>
<evidence type="ECO:0000256" key="5">
    <source>
        <dbReference type="SAM" id="Coils"/>
    </source>
</evidence>
<dbReference type="InterPro" id="IPR001870">
    <property type="entry name" value="B30.2/SPRY"/>
</dbReference>
<feature type="coiled-coil region" evidence="5">
    <location>
        <begin position="122"/>
        <end position="149"/>
    </location>
</feature>
<reference evidence="10" key="1">
    <citation type="submission" date="2025-08" db="UniProtKB">
        <authorList>
            <consortium name="RefSeq"/>
        </authorList>
    </citation>
    <scope>IDENTIFICATION</scope>
</reference>
<evidence type="ECO:0000256" key="4">
    <source>
        <dbReference type="PROSITE-ProRule" id="PRU00024"/>
    </source>
</evidence>
<gene>
    <name evidence="10" type="primary">LOC105895272</name>
</gene>
<organism evidence="9 10">
    <name type="scientific">Clupea harengus</name>
    <name type="common">Atlantic herring</name>
    <dbReference type="NCBI Taxonomy" id="7950"/>
    <lineage>
        <taxon>Eukaryota</taxon>
        <taxon>Metazoa</taxon>
        <taxon>Chordata</taxon>
        <taxon>Craniata</taxon>
        <taxon>Vertebrata</taxon>
        <taxon>Euteleostomi</taxon>
        <taxon>Actinopterygii</taxon>
        <taxon>Neopterygii</taxon>
        <taxon>Teleostei</taxon>
        <taxon>Clupei</taxon>
        <taxon>Clupeiformes</taxon>
        <taxon>Clupeoidei</taxon>
        <taxon>Clupeidae</taxon>
        <taxon>Clupea</taxon>
    </lineage>
</organism>
<keyword evidence="5" id="KW-0175">Coiled coil</keyword>
<dbReference type="CDD" id="cd19800">
    <property type="entry name" value="Bbox2_xNF7-like"/>
    <property type="match status" value="1"/>
</dbReference>
<dbReference type="InterPro" id="IPR027370">
    <property type="entry name" value="Znf-RING_euk"/>
</dbReference>
<dbReference type="PROSITE" id="PS50119">
    <property type="entry name" value="ZF_BBOX"/>
    <property type="match status" value="1"/>
</dbReference>
<protein>
    <submittedName>
        <fullName evidence="10">Nuclear factor 7, brain-like</fullName>
    </submittedName>
</protein>
<evidence type="ECO:0000256" key="2">
    <source>
        <dbReference type="ARBA" id="ARBA00022771"/>
    </source>
</evidence>
<dbReference type="OrthoDB" id="654191at2759"/>
<sequence length="462" mass="52866">MASKAFLEEDLFCPVCYNIYKDPVLLTCTHSICNTCLQKFWETKGSRECLVCRTSCSKEEYPLNLVLKNLCETFQQERSQREPFCSLHHSELKLFCEDDKQLVCLECRDSKLHKNHNFSPISEAALERQEELKIKLQHLQKKLNHFKQVKTTSDGTAQHIKVQTQHTERQIKEEFEKLHQFLQDEEAARLAALREEEEQKSQLMKKKIEKMSSEISSLSDTIRAIEEEMGADDITFLQVGPITVERAQCTLQDPERVSGPLINVAKHLGNLKFRVWEKMQEIVKYTPVTLDPNTVNPRLILSEDLTSVRLSVERQQLPDNPERFDVHACVLGSEGFNSGTHCCDVEVGYSDIWFLGLMTESSQRKGESVSSGVWCVVHTNGAYAAESPSLPDIPLTVKQTPQRIRVQLDWDRGKLSLSDPDNNTHLHTFTHTFTERVFPFFATISSLRILPVKAAVTVEQLS</sequence>
<keyword evidence="1" id="KW-0479">Metal-binding</keyword>
<dbReference type="Pfam" id="PF00622">
    <property type="entry name" value="SPRY"/>
    <property type="match status" value="1"/>
</dbReference>
<keyword evidence="3" id="KW-0862">Zinc</keyword>
<dbReference type="RefSeq" id="XP_042565636.1">
    <property type="nucleotide sequence ID" value="XM_042709702.1"/>
</dbReference>
<dbReference type="PROSITE" id="PS00518">
    <property type="entry name" value="ZF_RING_1"/>
    <property type="match status" value="1"/>
</dbReference>
<evidence type="ECO:0000259" key="8">
    <source>
        <dbReference type="PROSITE" id="PS50188"/>
    </source>
</evidence>
<dbReference type="GeneID" id="105895272"/>
<dbReference type="InterPro" id="IPR050143">
    <property type="entry name" value="TRIM/RBCC"/>
</dbReference>
<keyword evidence="2 4" id="KW-0863">Zinc-finger</keyword>
<dbReference type="Proteomes" id="UP000515152">
    <property type="component" value="Chromosome 2"/>
</dbReference>
<dbReference type="SMART" id="SM00449">
    <property type="entry name" value="SPRY"/>
    <property type="match status" value="1"/>
</dbReference>
<dbReference type="Pfam" id="PF00643">
    <property type="entry name" value="zf-B_box"/>
    <property type="match status" value="1"/>
</dbReference>
<dbReference type="GO" id="GO:0008270">
    <property type="term" value="F:zinc ion binding"/>
    <property type="evidence" value="ECO:0007669"/>
    <property type="project" value="UniProtKB-KW"/>
</dbReference>
<evidence type="ECO:0000259" key="6">
    <source>
        <dbReference type="PROSITE" id="PS50089"/>
    </source>
</evidence>
<accession>A0A8M1KNK1</accession>
<dbReference type="AlphaFoldDB" id="A0A8M1KNK1"/>